<dbReference type="HOGENOM" id="CLU_108836_0_0_6"/>
<evidence type="ECO:0000313" key="2">
    <source>
        <dbReference type="EMBL" id="ABV11393.1"/>
    </source>
</evidence>
<reference evidence="2 3" key="1">
    <citation type="submission" date="2007-08" db="EMBL/GenBank/DDBJ databases">
        <authorList>
            <consortium name="The Citrobacter koseri Genome Sequencing Project"/>
            <person name="McClelland M."/>
            <person name="Sanderson E.K."/>
            <person name="Porwollik S."/>
            <person name="Spieth J."/>
            <person name="Clifton W.S."/>
            <person name="Latreille P."/>
            <person name="Courtney L."/>
            <person name="Wang C."/>
            <person name="Pepin K."/>
            <person name="Bhonagiri V."/>
            <person name="Nash W."/>
            <person name="Johnson M."/>
            <person name="Thiruvilangam P."/>
            <person name="Wilson R."/>
        </authorList>
    </citation>
    <scope>NUCLEOTIDE SEQUENCE [LARGE SCALE GENOMIC DNA]</scope>
    <source>
        <strain evidence="3">ATCC BAA-895 / CDC 4225-83 / SGSC4696</strain>
    </source>
</reference>
<dbReference type="KEGG" id="cko:CKO_00228"/>
<keyword evidence="1" id="KW-0472">Membrane</keyword>
<accession>A8AD30</accession>
<keyword evidence="1" id="KW-0812">Transmembrane</keyword>
<keyword evidence="1" id="KW-1133">Transmembrane helix</keyword>
<name>A8AD30_CITK8</name>
<sequence>MGHFHQAEARFKTVRMVTHKTRPQLAPWNQFTQVRHHLATVTYAKRQRLRAVEERFELVAYAIVEQNRFRPAFTRAQHVTVRETATGNQRLEITQPNTASQQIAHMHINRVKARTMERRRHLNVGVHALFAQYGNLRTRAGSNIRRGDIFIDIERQFHVQTRVGIVGFCVMFLIGTFRVVAQALHLPGRFRPPGTKRGAAFAEDNLPIGFNHKTVAGNGLT</sequence>
<proteinExistence type="predicted"/>
<protein>
    <submittedName>
        <fullName evidence="2">Uncharacterized protein</fullName>
    </submittedName>
</protein>
<keyword evidence="3" id="KW-1185">Reference proteome</keyword>
<gene>
    <name evidence="2" type="ordered locus">CKO_00228</name>
</gene>
<evidence type="ECO:0000256" key="1">
    <source>
        <dbReference type="SAM" id="Phobius"/>
    </source>
</evidence>
<dbReference type="AlphaFoldDB" id="A8AD30"/>
<feature type="transmembrane region" description="Helical" evidence="1">
    <location>
        <begin position="163"/>
        <end position="181"/>
    </location>
</feature>
<organism evidence="2 3">
    <name type="scientific">Citrobacter koseri (strain ATCC BAA-895 / CDC 4225-83 / SGSC4696)</name>
    <dbReference type="NCBI Taxonomy" id="290338"/>
    <lineage>
        <taxon>Bacteria</taxon>
        <taxon>Pseudomonadati</taxon>
        <taxon>Pseudomonadota</taxon>
        <taxon>Gammaproteobacteria</taxon>
        <taxon>Enterobacterales</taxon>
        <taxon>Enterobacteriaceae</taxon>
        <taxon>Citrobacter</taxon>
    </lineage>
</organism>
<dbReference type="Proteomes" id="UP000008148">
    <property type="component" value="Chromosome"/>
</dbReference>
<evidence type="ECO:0000313" key="3">
    <source>
        <dbReference type="Proteomes" id="UP000008148"/>
    </source>
</evidence>
<dbReference type="EMBL" id="CP000822">
    <property type="protein sequence ID" value="ABV11393.1"/>
    <property type="molecule type" value="Genomic_DNA"/>
</dbReference>